<name>A0ABT4ZAP3_9RHOB</name>
<organism evidence="8 9">
    <name type="scientific">Paracoccus onchidii</name>
    <dbReference type="NCBI Taxonomy" id="3017813"/>
    <lineage>
        <taxon>Bacteria</taxon>
        <taxon>Pseudomonadati</taxon>
        <taxon>Pseudomonadota</taxon>
        <taxon>Alphaproteobacteria</taxon>
        <taxon>Rhodobacterales</taxon>
        <taxon>Paracoccaceae</taxon>
        <taxon>Paracoccus</taxon>
    </lineage>
</organism>
<dbReference type="Pfam" id="PF13188">
    <property type="entry name" value="PAS_8"/>
    <property type="match status" value="2"/>
</dbReference>
<evidence type="ECO:0000256" key="4">
    <source>
        <dbReference type="PROSITE-ProRule" id="PRU00169"/>
    </source>
</evidence>
<evidence type="ECO:0000256" key="3">
    <source>
        <dbReference type="ARBA" id="ARBA00022553"/>
    </source>
</evidence>
<keyword evidence="3 4" id="KW-0597">Phosphoprotein</keyword>
<dbReference type="SMART" id="SM00387">
    <property type="entry name" value="HATPase_c"/>
    <property type="match status" value="1"/>
</dbReference>
<dbReference type="SMART" id="SM00091">
    <property type="entry name" value="PAS"/>
    <property type="match status" value="2"/>
</dbReference>
<dbReference type="GO" id="GO:0005524">
    <property type="term" value="F:ATP binding"/>
    <property type="evidence" value="ECO:0007669"/>
    <property type="project" value="UniProtKB-KW"/>
</dbReference>
<evidence type="ECO:0000313" key="8">
    <source>
        <dbReference type="EMBL" id="MDB6176018.1"/>
    </source>
</evidence>
<keyword evidence="9" id="KW-1185">Reference proteome</keyword>
<dbReference type="InterPro" id="IPR035965">
    <property type="entry name" value="PAS-like_dom_sf"/>
</dbReference>
<dbReference type="InterPro" id="IPR011006">
    <property type="entry name" value="CheY-like_superfamily"/>
</dbReference>
<dbReference type="InterPro" id="IPR000014">
    <property type="entry name" value="PAS"/>
</dbReference>
<keyword evidence="8" id="KW-0067">ATP-binding</keyword>
<evidence type="ECO:0000313" key="9">
    <source>
        <dbReference type="Proteomes" id="UP001165641"/>
    </source>
</evidence>
<gene>
    <name evidence="8" type="ORF">PAF17_00675</name>
</gene>
<keyword evidence="5" id="KW-0472">Membrane</keyword>
<feature type="domain" description="Histidine kinase" evidence="6">
    <location>
        <begin position="333"/>
        <end position="556"/>
    </location>
</feature>
<evidence type="ECO:0000256" key="5">
    <source>
        <dbReference type="SAM" id="Phobius"/>
    </source>
</evidence>
<comment type="catalytic activity">
    <reaction evidence="1">
        <text>ATP + protein L-histidine = ADP + protein N-phospho-L-histidine.</text>
        <dbReference type="EC" id="2.7.13.3"/>
    </reaction>
</comment>
<dbReference type="SUPFAM" id="SSF47384">
    <property type="entry name" value="Homodimeric domain of signal transducing histidine kinase"/>
    <property type="match status" value="1"/>
</dbReference>
<dbReference type="InterPro" id="IPR004358">
    <property type="entry name" value="Sig_transdc_His_kin-like_C"/>
</dbReference>
<keyword evidence="5" id="KW-0812">Transmembrane</keyword>
<dbReference type="InterPro" id="IPR003661">
    <property type="entry name" value="HisK_dim/P_dom"/>
</dbReference>
<dbReference type="InterPro" id="IPR036890">
    <property type="entry name" value="HATPase_C_sf"/>
</dbReference>
<dbReference type="SUPFAM" id="SSF52172">
    <property type="entry name" value="CheY-like"/>
    <property type="match status" value="1"/>
</dbReference>
<dbReference type="InterPro" id="IPR003594">
    <property type="entry name" value="HATPase_dom"/>
</dbReference>
<evidence type="ECO:0000259" key="6">
    <source>
        <dbReference type="PROSITE" id="PS50109"/>
    </source>
</evidence>
<dbReference type="SMART" id="SM00448">
    <property type="entry name" value="REC"/>
    <property type="match status" value="1"/>
</dbReference>
<dbReference type="SMART" id="SM00388">
    <property type="entry name" value="HisKA"/>
    <property type="match status" value="1"/>
</dbReference>
<dbReference type="Gene3D" id="1.10.287.130">
    <property type="match status" value="1"/>
</dbReference>
<feature type="domain" description="Response regulatory" evidence="7">
    <location>
        <begin position="583"/>
        <end position="699"/>
    </location>
</feature>
<dbReference type="Proteomes" id="UP001165641">
    <property type="component" value="Unassembled WGS sequence"/>
</dbReference>
<dbReference type="Gene3D" id="3.30.450.20">
    <property type="entry name" value="PAS domain"/>
    <property type="match status" value="1"/>
</dbReference>
<dbReference type="InterPro" id="IPR001789">
    <property type="entry name" value="Sig_transdc_resp-reg_receiver"/>
</dbReference>
<sequence length="709" mass="77163">MTKLEERLGLSGSALAILPVLLLPMVIGASLLLFVPSLGMGRVAIVFSTVAFAWYLLGGAISVAHGLRRFAVRRTLHAIRGEVSAAPEPIWICDDDGQVIFQNAASRDRFGDISGQPMLVIFQRLRADAENEMNDLLRRAMATGGAELDLQNGDTIALSAASDAPLRVWSYHGPEDAIAPIDIALAADDENQSDAEMLAALPVALLQIGRDGRIWHANNAACRLLGKDLGNQLIATHLGSFLDGPGRSLRDWIDDVSAGRIEGRPEVLRLRTPKMTPGASRASERYFQVSLATFPGDSSRLIAVLNDASAMKTLEAQFVQSQKMQAIGQLAGGVAHDFNNLLTAISGHCDLLMLRYENDHPDYADLDQISQNANRAAALVGQLLAFSRKQTLHMETLDVRDTLADLTHLLNRLVGERVRLTINHDPTLHPVRADKRQLEQVIMNLVVNARDAMPAGGDVSIDTDLVQIRQPLMKDRVELPPGQYVRIRVSDEGCGIAPENLEKIFEPFFTTKRTGEGTGLGLSTVYGIVKQTGGYIFCDSQPGSGTSFSLYFPALTQAPDVMENGATNAPAAQVASQTESKAKVLLVEDEAPVRAFAARALGLKGYEVIEADSAEAALTILKDHSLHVDIFVTDVVMPGMDGPTWVRQALQDRPGTRVVFMSGYTEDIFGEDHEPLENSVFLVKPFTLAELNETVRAQLAQPRRVVRRH</sequence>
<accession>A0ABT4ZAP3</accession>
<feature type="transmembrane region" description="Helical" evidence="5">
    <location>
        <begin position="12"/>
        <end position="35"/>
    </location>
</feature>
<dbReference type="CDD" id="cd00082">
    <property type="entry name" value="HisKA"/>
    <property type="match status" value="1"/>
</dbReference>
<dbReference type="InterPro" id="IPR005467">
    <property type="entry name" value="His_kinase_dom"/>
</dbReference>
<dbReference type="PROSITE" id="PS50110">
    <property type="entry name" value="RESPONSE_REGULATORY"/>
    <property type="match status" value="1"/>
</dbReference>
<comment type="caution">
    <text evidence="8">The sequence shown here is derived from an EMBL/GenBank/DDBJ whole genome shotgun (WGS) entry which is preliminary data.</text>
</comment>
<dbReference type="PANTHER" id="PTHR43065">
    <property type="entry name" value="SENSOR HISTIDINE KINASE"/>
    <property type="match status" value="1"/>
</dbReference>
<dbReference type="EMBL" id="JAQBIE010000001">
    <property type="protein sequence ID" value="MDB6176018.1"/>
    <property type="molecule type" value="Genomic_DNA"/>
</dbReference>
<dbReference type="SUPFAM" id="SSF55785">
    <property type="entry name" value="PYP-like sensor domain (PAS domain)"/>
    <property type="match status" value="2"/>
</dbReference>
<dbReference type="RefSeq" id="WP_271887149.1">
    <property type="nucleotide sequence ID" value="NZ_JAQBIE010000001.1"/>
</dbReference>
<dbReference type="Pfam" id="PF00072">
    <property type="entry name" value="Response_reg"/>
    <property type="match status" value="1"/>
</dbReference>
<feature type="transmembrane region" description="Helical" evidence="5">
    <location>
        <begin position="41"/>
        <end position="64"/>
    </location>
</feature>
<evidence type="ECO:0000256" key="2">
    <source>
        <dbReference type="ARBA" id="ARBA00012438"/>
    </source>
</evidence>
<proteinExistence type="predicted"/>
<evidence type="ECO:0000256" key="1">
    <source>
        <dbReference type="ARBA" id="ARBA00000085"/>
    </source>
</evidence>
<keyword evidence="5" id="KW-1133">Transmembrane helix</keyword>
<dbReference type="Pfam" id="PF02518">
    <property type="entry name" value="HATPase_c"/>
    <property type="match status" value="1"/>
</dbReference>
<dbReference type="Pfam" id="PF00512">
    <property type="entry name" value="HisKA"/>
    <property type="match status" value="1"/>
</dbReference>
<dbReference type="PANTHER" id="PTHR43065:SF42">
    <property type="entry name" value="TWO-COMPONENT SENSOR PPRA"/>
    <property type="match status" value="1"/>
</dbReference>
<dbReference type="SUPFAM" id="SSF55874">
    <property type="entry name" value="ATPase domain of HSP90 chaperone/DNA topoisomerase II/histidine kinase"/>
    <property type="match status" value="1"/>
</dbReference>
<evidence type="ECO:0000259" key="7">
    <source>
        <dbReference type="PROSITE" id="PS50110"/>
    </source>
</evidence>
<dbReference type="InterPro" id="IPR036097">
    <property type="entry name" value="HisK_dim/P_sf"/>
</dbReference>
<protein>
    <recommendedName>
        <fullName evidence="2">histidine kinase</fullName>
        <ecNumber evidence="2">2.7.13.3</ecNumber>
    </recommendedName>
</protein>
<reference evidence="8" key="1">
    <citation type="submission" date="2022-12" db="EMBL/GenBank/DDBJ databases">
        <title>Paracoccus onchidii sp. nov., isolated from a marine invertebrate from the South China Sea.</title>
        <authorList>
            <person name="Xu S."/>
            <person name="Liu Z."/>
            <person name="Xu Y."/>
        </authorList>
    </citation>
    <scope>NUCLEOTIDE SEQUENCE</scope>
    <source>
        <strain evidence="8">Z330</strain>
    </source>
</reference>
<dbReference type="Gene3D" id="3.30.565.10">
    <property type="entry name" value="Histidine kinase-like ATPase, C-terminal domain"/>
    <property type="match status" value="1"/>
</dbReference>
<feature type="modified residue" description="4-aspartylphosphate" evidence="4">
    <location>
        <position position="634"/>
    </location>
</feature>
<dbReference type="Gene3D" id="3.40.50.2300">
    <property type="match status" value="1"/>
</dbReference>
<dbReference type="EC" id="2.7.13.3" evidence="2"/>
<keyword evidence="8" id="KW-0547">Nucleotide-binding</keyword>
<dbReference type="PRINTS" id="PR00344">
    <property type="entry name" value="BCTRLSENSOR"/>
</dbReference>
<dbReference type="PROSITE" id="PS50109">
    <property type="entry name" value="HIS_KIN"/>
    <property type="match status" value="1"/>
</dbReference>